<keyword evidence="1" id="KW-0472">Membrane</keyword>
<evidence type="ECO:0000313" key="2">
    <source>
        <dbReference type="EMBL" id="RHN69570.1"/>
    </source>
</evidence>
<keyword evidence="1" id="KW-0812">Transmembrane</keyword>
<comment type="caution">
    <text evidence="2">The sequence shown here is derived from an EMBL/GenBank/DDBJ whole genome shotgun (WGS) entry which is preliminary data.</text>
</comment>
<evidence type="ECO:0000313" key="3">
    <source>
        <dbReference type="Proteomes" id="UP000265566"/>
    </source>
</evidence>
<dbReference type="EMBL" id="PSQE01000003">
    <property type="protein sequence ID" value="RHN69570.1"/>
    <property type="molecule type" value="Genomic_DNA"/>
</dbReference>
<reference evidence="3" key="1">
    <citation type="journal article" date="2018" name="Nat. Plants">
        <title>Whole-genome landscape of Medicago truncatula symbiotic genes.</title>
        <authorList>
            <person name="Pecrix Y."/>
            <person name="Staton S.E."/>
            <person name="Sallet E."/>
            <person name="Lelandais-Briere C."/>
            <person name="Moreau S."/>
            <person name="Carrere S."/>
            <person name="Blein T."/>
            <person name="Jardinaud M.F."/>
            <person name="Latrasse D."/>
            <person name="Zouine M."/>
            <person name="Zahm M."/>
            <person name="Kreplak J."/>
            <person name="Mayjonade B."/>
            <person name="Satge C."/>
            <person name="Perez M."/>
            <person name="Cauet S."/>
            <person name="Marande W."/>
            <person name="Chantry-Darmon C."/>
            <person name="Lopez-Roques C."/>
            <person name="Bouchez O."/>
            <person name="Berard A."/>
            <person name="Debelle F."/>
            <person name="Munos S."/>
            <person name="Bendahmane A."/>
            <person name="Berges H."/>
            <person name="Niebel A."/>
            <person name="Buitink J."/>
            <person name="Frugier F."/>
            <person name="Benhamed M."/>
            <person name="Crespi M."/>
            <person name="Gouzy J."/>
            <person name="Gamas P."/>
        </authorList>
    </citation>
    <scope>NUCLEOTIDE SEQUENCE [LARGE SCALE GENOMIC DNA]</scope>
    <source>
        <strain evidence="3">cv. Jemalong A17</strain>
    </source>
</reference>
<keyword evidence="1" id="KW-1133">Transmembrane helix</keyword>
<evidence type="ECO:0000256" key="1">
    <source>
        <dbReference type="SAM" id="Phobius"/>
    </source>
</evidence>
<proteinExistence type="predicted"/>
<gene>
    <name evidence="2" type="ORF">MtrunA17_Chr3g0126131</name>
</gene>
<dbReference type="Gramene" id="rna18053">
    <property type="protein sequence ID" value="RHN69570.1"/>
    <property type="gene ID" value="gene18053"/>
</dbReference>
<sequence>MGRKQRRDFKKKCLSFPELQQHIILHKRVVQATMIDRRFLIAGSGLLNLFLGFFHKSR</sequence>
<protein>
    <recommendedName>
        <fullName evidence="4">Transmembrane protein</fullName>
    </recommendedName>
</protein>
<organism evidence="2 3">
    <name type="scientific">Medicago truncatula</name>
    <name type="common">Barrel medic</name>
    <name type="synonym">Medicago tribuloides</name>
    <dbReference type="NCBI Taxonomy" id="3880"/>
    <lineage>
        <taxon>Eukaryota</taxon>
        <taxon>Viridiplantae</taxon>
        <taxon>Streptophyta</taxon>
        <taxon>Embryophyta</taxon>
        <taxon>Tracheophyta</taxon>
        <taxon>Spermatophyta</taxon>
        <taxon>Magnoliopsida</taxon>
        <taxon>eudicotyledons</taxon>
        <taxon>Gunneridae</taxon>
        <taxon>Pentapetalae</taxon>
        <taxon>rosids</taxon>
        <taxon>fabids</taxon>
        <taxon>Fabales</taxon>
        <taxon>Fabaceae</taxon>
        <taxon>Papilionoideae</taxon>
        <taxon>50 kb inversion clade</taxon>
        <taxon>NPAAA clade</taxon>
        <taxon>Hologalegina</taxon>
        <taxon>IRL clade</taxon>
        <taxon>Trifolieae</taxon>
        <taxon>Medicago</taxon>
    </lineage>
</organism>
<dbReference type="AlphaFoldDB" id="A0A396IVV6"/>
<feature type="transmembrane region" description="Helical" evidence="1">
    <location>
        <begin position="38"/>
        <end position="55"/>
    </location>
</feature>
<name>A0A396IVV6_MEDTR</name>
<evidence type="ECO:0008006" key="4">
    <source>
        <dbReference type="Google" id="ProtNLM"/>
    </source>
</evidence>
<accession>A0A396IVV6</accession>
<dbReference type="Proteomes" id="UP000265566">
    <property type="component" value="Chromosome 3"/>
</dbReference>